<organism evidence="2 3">
    <name type="scientific">Anaeromyces robustus</name>
    <dbReference type="NCBI Taxonomy" id="1754192"/>
    <lineage>
        <taxon>Eukaryota</taxon>
        <taxon>Fungi</taxon>
        <taxon>Fungi incertae sedis</taxon>
        <taxon>Chytridiomycota</taxon>
        <taxon>Chytridiomycota incertae sedis</taxon>
        <taxon>Neocallimastigomycetes</taxon>
        <taxon>Neocallimastigales</taxon>
        <taxon>Neocallimastigaceae</taxon>
        <taxon>Anaeromyces</taxon>
    </lineage>
</organism>
<reference evidence="2 3" key="2">
    <citation type="submission" date="2016-08" db="EMBL/GenBank/DDBJ databases">
        <title>Pervasive Adenine N6-methylation of Active Genes in Fungi.</title>
        <authorList>
            <consortium name="DOE Joint Genome Institute"/>
            <person name="Mondo S.J."/>
            <person name="Dannebaum R.O."/>
            <person name="Kuo R.C."/>
            <person name="Labutti K."/>
            <person name="Haridas S."/>
            <person name="Kuo A."/>
            <person name="Salamov A."/>
            <person name="Ahrendt S.R."/>
            <person name="Lipzen A."/>
            <person name="Sullivan W."/>
            <person name="Andreopoulos W.B."/>
            <person name="Clum A."/>
            <person name="Lindquist E."/>
            <person name="Daum C."/>
            <person name="Ramamoorthy G.K."/>
            <person name="Gryganskyi A."/>
            <person name="Culley D."/>
            <person name="Magnuson J.K."/>
            <person name="James T.Y."/>
            <person name="O'Malley M.A."/>
            <person name="Stajich J.E."/>
            <person name="Spatafora J.W."/>
            <person name="Visel A."/>
            <person name="Grigoriev I.V."/>
        </authorList>
    </citation>
    <scope>NUCLEOTIDE SEQUENCE [LARGE SCALE GENOMIC DNA]</scope>
    <source>
        <strain evidence="2 3">S4</strain>
    </source>
</reference>
<proteinExistence type="predicted"/>
<dbReference type="Proteomes" id="UP000193944">
    <property type="component" value="Unassembled WGS sequence"/>
</dbReference>
<protein>
    <submittedName>
        <fullName evidence="2">Uncharacterized protein</fullName>
    </submittedName>
</protein>
<accession>A0A1Y1WIY2</accession>
<sequence length="78" mass="8944">MSMSVFSTDNYESFSDNKSLNETKNTELEDMEILLSNNNNNLINNGPLGSVTLNENNTKDQIQEDEWKLNKQTNKQTN</sequence>
<comment type="caution">
    <text evidence="2">The sequence shown here is derived from an EMBL/GenBank/DDBJ whole genome shotgun (WGS) entry which is preliminary data.</text>
</comment>
<reference evidence="2 3" key="1">
    <citation type="submission" date="2016-08" db="EMBL/GenBank/DDBJ databases">
        <title>A Parts List for Fungal Cellulosomes Revealed by Comparative Genomics.</title>
        <authorList>
            <consortium name="DOE Joint Genome Institute"/>
            <person name="Haitjema C.H."/>
            <person name="Gilmore S.P."/>
            <person name="Henske J.K."/>
            <person name="Solomon K.V."/>
            <person name="De Groot R."/>
            <person name="Kuo A."/>
            <person name="Mondo S.J."/>
            <person name="Salamov A.A."/>
            <person name="Labutti K."/>
            <person name="Zhao Z."/>
            <person name="Chiniquy J."/>
            <person name="Barry K."/>
            <person name="Brewer H.M."/>
            <person name="Purvine S.O."/>
            <person name="Wright A.T."/>
            <person name="Boxma B."/>
            <person name="Van Alen T."/>
            <person name="Hackstein J.H."/>
            <person name="Baker S.E."/>
            <person name="Grigoriev I.V."/>
            <person name="O'Malley M.A."/>
        </authorList>
    </citation>
    <scope>NUCLEOTIDE SEQUENCE [LARGE SCALE GENOMIC DNA]</scope>
    <source>
        <strain evidence="2 3">S4</strain>
    </source>
</reference>
<feature type="region of interest" description="Disordered" evidence="1">
    <location>
        <begin position="46"/>
        <end position="78"/>
    </location>
</feature>
<feature type="region of interest" description="Disordered" evidence="1">
    <location>
        <begin position="1"/>
        <end position="23"/>
    </location>
</feature>
<keyword evidence="3" id="KW-1185">Reference proteome</keyword>
<gene>
    <name evidence="2" type="ORF">BCR32DRAFT_285638</name>
</gene>
<dbReference type="EMBL" id="MCFG01000388">
    <property type="protein sequence ID" value="ORX73442.1"/>
    <property type="molecule type" value="Genomic_DNA"/>
</dbReference>
<evidence type="ECO:0000313" key="2">
    <source>
        <dbReference type="EMBL" id="ORX73442.1"/>
    </source>
</evidence>
<dbReference type="AlphaFoldDB" id="A0A1Y1WIY2"/>
<name>A0A1Y1WIY2_9FUNG</name>
<evidence type="ECO:0000256" key="1">
    <source>
        <dbReference type="SAM" id="MobiDB-lite"/>
    </source>
</evidence>
<evidence type="ECO:0000313" key="3">
    <source>
        <dbReference type="Proteomes" id="UP000193944"/>
    </source>
</evidence>
<feature type="compositionally biased region" description="Polar residues" evidence="1">
    <location>
        <begin position="1"/>
        <end position="18"/>
    </location>
</feature>
<feature type="compositionally biased region" description="Basic and acidic residues" evidence="1">
    <location>
        <begin position="57"/>
        <end position="69"/>
    </location>
</feature>